<accession>A0A8T0IZB7</accession>
<proteinExistence type="predicted"/>
<organism evidence="1 2">
    <name type="scientific">Ceratodon purpureus</name>
    <name type="common">Fire moss</name>
    <name type="synonym">Dicranum purpureum</name>
    <dbReference type="NCBI Taxonomy" id="3225"/>
    <lineage>
        <taxon>Eukaryota</taxon>
        <taxon>Viridiplantae</taxon>
        <taxon>Streptophyta</taxon>
        <taxon>Embryophyta</taxon>
        <taxon>Bryophyta</taxon>
        <taxon>Bryophytina</taxon>
        <taxon>Bryopsida</taxon>
        <taxon>Dicranidae</taxon>
        <taxon>Pseudoditrichales</taxon>
        <taxon>Ditrichaceae</taxon>
        <taxon>Ceratodon</taxon>
    </lineage>
</organism>
<dbReference type="Proteomes" id="UP000822688">
    <property type="component" value="Chromosome 2"/>
</dbReference>
<reference evidence="1" key="1">
    <citation type="submission" date="2020-06" db="EMBL/GenBank/DDBJ databases">
        <title>WGS assembly of Ceratodon purpureus strain R40.</title>
        <authorList>
            <person name="Carey S.B."/>
            <person name="Jenkins J."/>
            <person name="Shu S."/>
            <person name="Lovell J.T."/>
            <person name="Sreedasyam A."/>
            <person name="Maumus F."/>
            <person name="Tiley G.P."/>
            <person name="Fernandez-Pozo N."/>
            <person name="Barry K."/>
            <person name="Chen C."/>
            <person name="Wang M."/>
            <person name="Lipzen A."/>
            <person name="Daum C."/>
            <person name="Saski C.A."/>
            <person name="Payton A.C."/>
            <person name="Mcbreen J.C."/>
            <person name="Conrad R.E."/>
            <person name="Kollar L.M."/>
            <person name="Olsson S."/>
            <person name="Huttunen S."/>
            <person name="Landis J.B."/>
            <person name="Wickett N.J."/>
            <person name="Johnson M.G."/>
            <person name="Rensing S.A."/>
            <person name="Grimwood J."/>
            <person name="Schmutz J."/>
            <person name="Mcdaniel S.F."/>
        </authorList>
    </citation>
    <scope>NUCLEOTIDE SEQUENCE</scope>
    <source>
        <strain evidence="1">R40</strain>
    </source>
</reference>
<evidence type="ECO:0000313" key="2">
    <source>
        <dbReference type="Proteomes" id="UP000822688"/>
    </source>
</evidence>
<name>A0A8T0IZB7_CERPU</name>
<comment type="caution">
    <text evidence="1">The sequence shown here is derived from an EMBL/GenBank/DDBJ whole genome shotgun (WGS) entry which is preliminary data.</text>
</comment>
<gene>
    <name evidence="1" type="ORF">KC19_2G214900</name>
</gene>
<dbReference type="EMBL" id="CM026422">
    <property type="protein sequence ID" value="KAG0588086.1"/>
    <property type="molecule type" value="Genomic_DNA"/>
</dbReference>
<keyword evidence="2" id="KW-1185">Reference proteome</keyword>
<dbReference type="AlphaFoldDB" id="A0A8T0IZB7"/>
<evidence type="ECO:0000313" key="1">
    <source>
        <dbReference type="EMBL" id="KAG0588086.1"/>
    </source>
</evidence>
<protein>
    <submittedName>
        <fullName evidence="1">Uncharacterized protein</fullName>
    </submittedName>
</protein>
<sequence>MKTVIRFFEEISNSKLQNTQRYGPMSIHNPFQQDLRNSSTHRYPITYTSYTQTSSTSHNSEYVYQLDNTHSQHNLISQKHYCQRRGKLALILFVKKRSSSP</sequence>